<organism evidence="2 3">
    <name type="scientific">Marasmiellus scandens</name>
    <dbReference type="NCBI Taxonomy" id="2682957"/>
    <lineage>
        <taxon>Eukaryota</taxon>
        <taxon>Fungi</taxon>
        <taxon>Dikarya</taxon>
        <taxon>Basidiomycota</taxon>
        <taxon>Agaricomycotina</taxon>
        <taxon>Agaricomycetes</taxon>
        <taxon>Agaricomycetidae</taxon>
        <taxon>Agaricales</taxon>
        <taxon>Marasmiineae</taxon>
        <taxon>Omphalotaceae</taxon>
        <taxon>Marasmiellus</taxon>
    </lineage>
</organism>
<sequence length="198" mass="23431">MATNMISTNIPDYNPDAEGVHKLVLTTNSVRNTTFASPDDRYYYEVCTWFWHRNVTKINIHEHDTKLMRTVAEIEKLAAGRFRVRFKNGEQEFGDWISDIDFLKPDSDGVGGVFYDTEGVGYRWKTHNRNLQLVRVDDEKKTPLINYHPHRRYFFVFLMSRHAAWSVKPECLKMLDRLIVSYILVERRRRAAHKLFTS</sequence>
<evidence type="ECO:0000313" key="3">
    <source>
        <dbReference type="Proteomes" id="UP001498398"/>
    </source>
</evidence>
<gene>
    <name evidence="2" type="ORF">VKT23_014518</name>
</gene>
<proteinExistence type="predicted"/>
<evidence type="ECO:0000259" key="1">
    <source>
        <dbReference type="Pfam" id="PF20236"/>
    </source>
</evidence>
<evidence type="ECO:0000313" key="2">
    <source>
        <dbReference type="EMBL" id="KAK7446312.1"/>
    </source>
</evidence>
<protein>
    <recommendedName>
        <fullName evidence="1">DUF6593 domain-containing protein</fullName>
    </recommendedName>
</protein>
<accession>A0ABR1J3G4</accession>
<dbReference type="Pfam" id="PF20236">
    <property type="entry name" value="DUF6593"/>
    <property type="match status" value="1"/>
</dbReference>
<comment type="caution">
    <text evidence="2">The sequence shown here is derived from an EMBL/GenBank/DDBJ whole genome shotgun (WGS) entry which is preliminary data.</text>
</comment>
<dbReference type="EMBL" id="JBANRG010000044">
    <property type="protein sequence ID" value="KAK7446312.1"/>
    <property type="molecule type" value="Genomic_DNA"/>
</dbReference>
<dbReference type="Proteomes" id="UP001498398">
    <property type="component" value="Unassembled WGS sequence"/>
</dbReference>
<name>A0ABR1J3G4_9AGAR</name>
<dbReference type="InterPro" id="IPR046528">
    <property type="entry name" value="DUF6593"/>
</dbReference>
<reference evidence="2 3" key="1">
    <citation type="submission" date="2024-01" db="EMBL/GenBank/DDBJ databases">
        <title>A draft genome for the cacao thread blight pathogen Marasmiellus scandens.</title>
        <authorList>
            <person name="Baruah I.K."/>
            <person name="Leung J."/>
            <person name="Bukari Y."/>
            <person name="Amoako-Attah I."/>
            <person name="Meinhardt L.W."/>
            <person name="Bailey B.A."/>
            <person name="Cohen S.P."/>
        </authorList>
    </citation>
    <scope>NUCLEOTIDE SEQUENCE [LARGE SCALE GENOMIC DNA]</scope>
    <source>
        <strain evidence="2 3">GH-19</strain>
    </source>
</reference>
<keyword evidence="3" id="KW-1185">Reference proteome</keyword>
<feature type="domain" description="DUF6593" evidence="1">
    <location>
        <begin position="28"/>
        <end position="190"/>
    </location>
</feature>